<feature type="chain" id="PRO_5002802464" evidence="5">
    <location>
        <begin position="23"/>
        <end position="1256"/>
    </location>
</feature>
<dbReference type="eggNOG" id="COG1413">
    <property type="taxonomic scope" value="Bacteria"/>
</dbReference>
<dbReference type="Pfam" id="PF23500">
    <property type="entry name" value="DUF7133"/>
    <property type="match status" value="1"/>
</dbReference>
<dbReference type="Gene3D" id="1.25.10.10">
    <property type="entry name" value="Leucine-rich Repeat Variant"/>
    <property type="match status" value="1"/>
</dbReference>
<dbReference type="Gene3D" id="2.120.10.30">
    <property type="entry name" value="TolB, C-terminal domain"/>
    <property type="match status" value="1"/>
</dbReference>
<dbReference type="InterPro" id="IPR055557">
    <property type="entry name" value="DUF7133"/>
</dbReference>
<evidence type="ECO:0000256" key="4">
    <source>
        <dbReference type="PROSITE-ProRule" id="PRU00433"/>
    </source>
</evidence>
<dbReference type="InterPro" id="IPR009056">
    <property type="entry name" value="Cyt_c-like_dom"/>
</dbReference>
<dbReference type="GO" id="GO:0046872">
    <property type="term" value="F:metal ion binding"/>
    <property type="evidence" value="ECO:0007669"/>
    <property type="project" value="UniProtKB-KW"/>
</dbReference>
<dbReference type="InterPro" id="IPR029010">
    <property type="entry name" value="ThuA-like"/>
</dbReference>
<dbReference type="Gene3D" id="1.10.760.10">
    <property type="entry name" value="Cytochrome c-like domain"/>
    <property type="match status" value="1"/>
</dbReference>
<keyword evidence="1 4" id="KW-0349">Heme</keyword>
<dbReference type="NCBIfam" id="TIGR02603">
    <property type="entry name" value="CxxCH_TIGR02603"/>
    <property type="match status" value="1"/>
</dbReference>
<feature type="signal peptide" evidence="5">
    <location>
        <begin position="1"/>
        <end position="22"/>
    </location>
</feature>
<organism evidence="7 8">
    <name type="scientific">Chthoniobacter flavus Ellin428</name>
    <dbReference type="NCBI Taxonomy" id="497964"/>
    <lineage>
        <taxon>Bacteria</taxon>
        <taxon>Pseudomonadati</taxon>
        <taxon>Verrucomicrobiota</taxon>
        <taxon>Spartobacteria</taxon>
        <taxon>Chthoniobacterales</taxon>
        <taxon>Chthoniobacteraceae</taxon>
        <taxon>Chthoniobacter</taxon>
    </lineage>
</organism>
<dbReference type="InterPro" id="IPR013427">
    <property type="entry name" value="Haem-bd_dom_put"/>
</dbReference>
<name>B4D549_9BACT</name>
<dbReference type="InterPro" id="IPR011042">
    <property type="entry name" value="6-blade_b-propeller_TolB-like"/>
</dbReference>
<dbReference type="NCBIfam" id="TIGR02604">
    <property type="entry name" value="Piru_Ver_Nterm"/>
    <property type="match status" value="1"/>
</dbReference>
<dbReference type="InterPro" id="IPR016024">
    <property type="entry name" value="ARM-type_fold"/>
</dbReference>
<gene>
    <name evidence="7" type="ORF">CfE428DRAFT_4038</name>
</gene>
<dbReference type="Pfam" id="PF06283">
    <property type="entry name" value="ThuA"/>
    <property type="match status" value="1"/>
</dbReference>
<evidence type="ECO:0000259" key="6">
    <source>
        <dbReference type="PROSITE" id="PS51007"/>
    </source>
</evidence>
<dbReference type="InterPro" id="IPR036909">
    <property type="entry name" value="Cyt_c-like_dom_sf"/>
</dbReference>
<dbReference type="SUPFAM" id="SSF52317">
    <property type="entry name" value="Class I glutamine amidotransferase-like"/>
    <property type="match status" value="1"/>
</dbReference>
<dbReference type="InterPro" id="IPR029062">
    <property type="entry name" value="Class_I_gatase-like"/>
</dbReference>
<dbReference type="eggNOG" id="COG2010">
    <property type="taxonomic scope" value="Bacteria"/>
</dbReference>
<dbReference type="GO" id="GO:0009055">
    <property type="term" value="F:electron transfer activity"/>
    <property type="evidence" value="ECO:0007669"/>
    <property type="project" value="InterPro"/>
</dbReference>
<sequence length="1256" mass="138680" precursor="true">MTPRRFFALLVLTLVSLVPARAADLAPAPKAPHIFFLIGEPEYNTKTTVPAFAKAELEPRGVECTFSVLPDDTSNDFPNIEALKDADLLFISVRRHTPSQAVMAAIRAHIAAGKPVVGIRTASHAFALRDKNAKPPAGYADWPEFDHEILGGNYNNHYAHNLETWAKIVPAQTQHPVLAGIGPDEFKITSHLYKNPDLPAWVTPLMTARIAIDGKSETQPIAWVNTKDNRRVFYTSLGAPEDFELPQFRKLLLNGVFWALGRAVPVPGVTQKLRPGQTNAAASTPSEAMQTFKVADDFVLEQLMTEPNVVKPLFINFDERGRMWVVEYRQYPEPAGLKVLSHDTYWRAQYDKVPPPPPHQIPGHDRITIHESTKGDGVYDKHTVFLDGLNICTSVERGRGGVWVLNPPYLLFYPVKPGEDKPSGDPVVHLAGFGIEDTHSVANSLRWGPDGWLYGAHGSTVTAKIIRPGIDKEPIAEIEGQDIWRYQPETRKFEVFCEGGGNTFGVEMDSKGRIFSGHNGGDTRGFHYMQGAYLKKGFDKHGPLSNPYTFGYFDMMQHEKVQRFSHTFLIYEGGAFSAAHAGHLFGPEPLQNQVVETEITPLGSTFKTHDLQRPVTSSDPWFRPVDIKAGPDGAIYLCDWYVPQLAHNRTYSDLQQGGLDLARGRIYRLREKDAKPAPPVDYGAHSITQLVDDLHSPNKWVRQTVQRLIADRHDASIVPDLKKQLDTSDGQYALELLWALHGSGGLDAPAAVHLLDHKDPFVRLWTARLLGDENTVTPEVAQKLAEVAEHEPNVEARAQFACTAKRLPAKQDLPIVRALLNHDEDAADPREPLLLWWAIEAKAAKDRDAVLAMFHDSPLWDRAIVKQDILSRLMRRYAQTGSRKDLVTCASIFDMSPTAEHSKILMTGFEEAFKGRPLSGLPDQLVIAMQRHHVGSVALSLRQGDAGAVEQAFKTIADEKAKAQTRLEYITILGEVKAAGSVPVLLGVIEKSKDESLRKAALGALSPYDDAEIPKRVVTDFPKLGKASQSAALSLLSRRANYAAQLVSAVESGGIPHAEVPLEVVRKIKLFTSDDLPARTEKIWGLAGRSTTAEMTQKIKRLGVMLRDGGTGDPYKGYTVFMGTCGACHTLHNQGGQVGPDLTKFKRDDLDTLLLNIVNPSAEIREGYENFLVTTKDGRIINGFLAEQDPQVVVLRGLDGQNVSLPRTQIAEMKNAGVSLMPEGLLDAFSDQQVRDLFTYLRTSQPLPMKAGGGAP</sequence>
<protein>
    <submittedName>
        <fullName evidence="7">Membrane-bound dehydrogenase domain protein</fullName>
    </submittedName>
</protein>
<dbReference type="Gene3D" id="3.40.50.880">
    <property type="match status" value="1"/>
</dbReference>
<evidence type="ECO:0000313" key="7">
    <source>
        <dbReference type="EMBL" id="EDY18254.1"/>
    </source>
</evidence>
<dbReference type="RefSeq" id="WP_006981362.1">
    <property type="nucleotide sequence ID" value="NZ_ABVL01000013.1"/>
</dbReference>
<reference evidence="7 8" key="1">
    <citation type="journal article" date="2011" name="J. Bacteriol.">
        <title>Genome sequence of Chthoniobacter flavus Ellin428, an aerobic heterotrophic soil bacterium.</title>
        <authorList>
            <person name="Kant R."/>
            <person name="van Passel M.W."/>
            <person name="Palva A."/>
            <person name="Lucas S."/>
            <person name="Lapidus A."/>
            <person name="Glavina Del Rio T."/>
            <person name="Dalin E."/>
            <person name="Tice H."/>
            <person name="Bruce D."/>
            <person name="Goodwin L."/>
            <person name="Pitluck S."/>
            <person name="Larimer F.W."/>
            <person name="Land M.L."/>
            <person name="Hauser L."/>
            <person name="Sangwan P."/>
            <person name="de Vos W.M."/>
            <person name="Janssen P.H."/>
            <person name="Smidt H."/>
        </authorList>
    </citation>
    <scope>NUCLEOTIDE SEQUENCE [LARGE SCALE GENOMIC DNA]</scope>
    <source>
        <strain evidence="7 8">Ellin428</strain>
    </source>
</reference>
<dbReference type="InterPro" id="IPR013428">
    <property type="entry name" value="Membrane-bound_put_N"/>
</dbReference>
<evidence type="ECO:0000256" key="3">
    <source>
        <dbReference type="ARBA" id="ARBA00023004"/>
    </source>
</evidence>
<keyword evidence="2 4" id="KW-0479">Metal-binding</keyword>
<dbReference type="SUPFAM" id="SSF46626">
    <property type="entry name" value="Cytochrome c"/>
    <property type="match status" value="1"/>
</dbReference>
<dbReference type="PROSITE" id="PS51007">
    <property type="entry name" value="CYTC"/>
    <property type="match status" value="1"/>
</dbReference>
<dbReference type="eggNOG" id="COG2133">
    <property type="taxonomic scope" value="Bacteria"/>
</dbReference>
<keyword evidence="3 4" id="KW-0408">Iron</keyword>
<keyword evidence="8" id="KW-1185">Reference proteome</keyword>
<dbReference type="InterPro" id="IPR011041">
    <property type="entry name" value="Quinoprot_gluc/sorb_DH_b-prop"/>
</dbReference>
<dbReference type="PANTHER" id="PTHR33546:SF1">
    <property type="entry name" value="LARGE, MULTIFUNCTIONAL SECRETED PROTEIN"/>
    <property type="match status" value="1"/>
</dbReference>
<dbReference type="SUPFAM" id="SSF50952">
    <property type="entry name" value="Soluble quinoprotein glucose dehydrogenase"/>
    <property type="match status" value="1"/>
</dbReference>
<evidence type="ECO:0000256" key="1">
    <source>
        <dbReference type="ARBA" id="ARBA00022617"/>
    </source>
</evidence>
<dbReference type="AlphaFoldDB" id="B4D549"/>
<proteinExistence type="predicted"/>
<evidence type="ECO:0000256" key="5">
    <source>
        <dbReference type="SAM" id="SignalP"/>
    </source>
</evidence>
<dbReference type="SUPFAM" id="SSF48371">
    <property type="entry name" value="ARM repeat"/>
    <property type="match status" value="1"/>
</dbReference>
<dbReference type="GO" id="GO:0020037">
    <property type="term" value="F:heme binding"/>
    <property type="evidence" value="ECO:0007669"/>
    <property type="project" value="InterPro"/>
</dbReference>
<dbReference type="EMBL" id="ABVL01000013">
    <property type="protein sequence ID" value="EDY18254.1"/>
    <property type="molecule type" value="Genomic_DNA"/>
</dbReference>
<evidence type="ECO:0000313" key="8">
    <source>
        <dbReference type="Proteomes" id="UP000005824"/>
    </source>
</evidence>
<dbReference type="STRING" id="497964.CfE428DRAFT_4038"/>
<dbReference type="Proteomes" id="UP000005824">
    <property type="component" value="Unassembled WGS sequence"/>
</dbReference>
<dbReference type="InterPro" id="IPR011989">
    <property type="entry name" value="ARM-like"/>
</dbReference>
<feature type="domain" description="Cytochrome c" evidence="6">
    <location>
        <begin position="1112"/>
        <end position="1245"/>
    </location>
</feature>
<keyword evidence="5" id="KW-0732">Signal</keyword>
<accession>B4D549</accession>
<evidence type="ECO:0000256" key="2">
    <source>
        <dbReference type="ARBA" id="ARBA00022723"/>
    </source>
</evidence>
<dbReference type="InParanoid" id="B4D549"/>
<dbReference type="PANTHER" id="PTHR33546">
    <property type="entry name" value="LARGE, MULTIFUNCTIONAL SECRETED PROTEIN-RELATED"/>
    <property type="match status" value="1"/>
</dbReference>
<comment type="caution">
    <text evidence="7">The sequence shown here is derived from an EMBL/GenBank/DDBJ whole genome shotgun (WGS) entry which is preliminary data.</text>
</comment>